<dbReference type="RefSeq" id="WP_342759467.1">
    <property type="nucleotide sequence ID" value="NZ_CP146256.1"/>
</dbReference>
<proteinExistence type="predicted"/>
<name>A0ABZ3F065_9FIRM</name>
<protein>
    <submittedName>
        <fullName evidence="2">Uncharacterized protein</fullName>
    </submittedName>
</protein>
<keyword evidence="3" id="KW-1185">Reference proteome</keyword>
<dbReference type="Proteomes" id="UP001451571">
    <property type="component" value="Chromosome"/>
</dbReference>
<evidence type="ECO:0000313" key="2">
    <source>
        <dbReference type="EMBL" id="XAH75891.1"/>
    </source>
</evidence>
<sequence length="89" mass="9984">MGVGEFWAAIIIIGITYIICKAPSWEAHNRTSPKGKCTDWGQMNMDRTNGMSQREIDMKFNRGGYDVKADKFGCPDKSGDTTNWKYGGK</sequence>
<accession>A0ABZ3F065</accession>
<evidence type="ECO:0000256" key="1">
    <source>
        <dbReference type="SAM" id="Phobius"/>
    </source>
</evidence>
<organism evidence="2 3">
    <name type="scientific">Kineothrix sedimenti</name>
    <dbReference type="NCBI Taxonomy" id="3123317"/>
    <lineage>
        <taxon>Bacteria</taxon>
        <taxon>Bacillati</taxon>
        <taxon>Bacillota</taxon>
        <taxon>Clostridia</taxon>
        <taxon>Lachnospirales</taxon>
        <taxon>Lachnospiraceae</taxon>
        <taxon>Kineothrix</taxon>
    </lineage>
</organism>
<feature type="transmembrane region" description="Helical" evidence="1">
    <location>
        <begin position="6"/>
        <end position="24"/>
    </location>
</feature>
<reference evidence="2 3" key="1">
    <citation type="submission" date="2024-02" db="EMBL/GenBank/DDBJ databases">
        <title>Bacterial strain from lacustrine sediment.</title>
        <authorList>
            <person name="Petit C."/>
            <person name="Fadhlaoui K."/>
        </authorList>
    </citation>
    <scope>NUCLEOTIDE SEQUENCE [LARGE SCALE GENOMIC DNA]</scope>
    <source>
        <strain evidence="2 3">IPX-CK</strain>
    </source>
</reference>
<keyword evidence="1" id="KW-0472">Membrane</keyword>
<keyword evidence="1" id="KW-0812">Transmembrane</keyword>
<dbReference type="EMBL" id="CP146256">
    <property type="protein sequence ID" value="XAH75891.1"/>
    <property type="molecule type" value="Genomic_DNA"/>
</dbReference>
<keyword evidence="1" id="KW-1133">Transmembrane helix</keyword>
<gene>
    <name evidence="2" type="ORF">V6984_09090</name>
</gene>
<evidence type="ECO:0000313" key="3">
    <source>
        <dbReference type="Proteomes" id="UP001451571"/>
    </source>
</evidence>